<sequence length="603" mass="65492">MYSSAQIAGLQAAIDKIPPDQIAQLKYTTLERERDIYDAANYYLHSGHNRASVMHLARHAISPTAPIEVLDARFDADAHIFTTATPAGFAVYRAWPLELLRKREFTGGTLSIVLPCHSSSILFLVGGGPDPLFPPNKVVVWDDARGRAVAELEFRERVRGLAARRGWLIVVLRRRVVAYTVNESIERWQEWDTNDNQRGLVAVASAANSTLLAIVGRQTGHVQLIQLPPCRAPAPVPSSPDSSPSSPRSPVAPSPTRTPLSAPLPHRPARHPVSIIAAHTTQLAALSVLPSGRLLATASTRGTLIRVWDSHSGKLLREFRRGSDKAEIYGVSFSPDEQDICVWSDKGTVHVFSLAIGSGSSNRQSTFSPLVPYISLPRYFGSEWSYAQYRIPTQKQHIALSAGTHGSKLSDAVEDVRITVAWVRVPVIDPVTSSPPLPNSPPKRTHGLNNDSRRSATITKGKNREDKQPSSQFQTRIPSRPRHEYQMIALTYTGGWYRLALPSSTSTPGTTFSGSSAGSTVGIGSATGKTPLTRVGASTTGSGSHGGGRPTHKARSSSGSTIGKGKERAHGTVQNQGKEEKEKKGSECTLIEFRRFGRWDGWG</sequence>
<feature type="compositionally biased region" description="Basic and acidic residues" evidence="4">
    <location>
        <begin position="577"/>
        <end position="587"/>
    </location>
</feature>
<gene>
    <name evidence="5" type="ORF">PNOK_0382700</name>
</gene>
<evidence type="ECO:0000313" key="5">
    <source>
        <dbReference type="EMBL" id="PAV21200.1"/>
    </source>
</evidence>
<feature type="compositionally biased region" description="Polar residues" evidence="4">
    <location>
        <begin position="447"/>
        <end position="460"/>
    </location>
</feature>
<dbReference type="InterPro" id="IPR048720">
    <property type="entry name" value="PROPPIN"/>
</dbReference>
<feature type="region of interest" description="Disordered" evidence="4">
    <location>
        <begin position="431"/>
        <end position="482"/>
    </location>
</feature>
<evidence type="ECO:0000256" key="3">
    <source>
        <dbReference type="ARBA" id="ARBA00025740"/>
    </source>
</evidence>
<dbReference type="OrthoDB" id="1667587at2759"/>
<dbReference type="Proteomes" id="UP000217199">
    <property type="component" value="Unassembled WGS sequence"/>
</dbReference>
<dbReference type="InterPro" id="IPR015943">
    <property type="entry name" value="WD40/YVTN_repeat-like_dom_sf"/>
</dbReference>
<comment type="similarity">
    <text evidence="3">Belongs to the WD repeat PROPPIN family.</text>
</comment>
<dbReference type="Gene3D" id="2.130.10.10">
    <property type="entry name" value="YVTN repeat-like/Quinoprotein amine dehydrogenase"/>
    <property type="match status" value="1"/>
</dbReference>
<protein>
    <submittedName>
        <fullName evidence="5">SVP1 2</fullName>
    </submittedName>
</protein>
<dbReference type="AlphaFoldDB" id="A0A286UNQ5"/>
<dbReference type="SUPFAM" id="SSF50978">
    <property type="entry name" value="WD40 repeat-like"/>
    <property type="match status" value="1"/>
</dbReference>
<dbReference type="PANTHER" id="PTHR11227">
    <property type="entry name" value="WD-REPEAT PROTEIN INTERACTING WITH PHOSPHOINOSIDES WIPI -RELATED"/>
    <property type="match status" value="1"/>
</dbReference>
<dbReference type="InParanoid" id="A0A286UNQ5"/>
<comment type="caution">
    <text evidence="5">The sequence shown here is derived from an EMBL/GenBank/DDBJ whole genome shotgun (WGS) entry which is preliminary data.</text>
</comment>
<dbReference type="STRING" id="2282107.A0A286UNQ5"/>
<dbReference type="SMART" id="SM00320">
    <property type="entry name" value="WD40"/>
    <property type="match status" value="2"/>
</dbReference>
<organism evidence="5 6">
    <name type="scientific">Pyrrhoderma noxium</name>
    <dbReference type="NCBI Taxonomy" id="2282107"/>
    <lineage>
        <taxon>Eukaryota</taxon>
        <taxon>Fungi</taxon>
        <taxon>Dikarya</taxon>
        <taxon>Basidiomycota</taxon>
        <taxon>Agaricomycotina</taxon>
        <taxon>Agaricomycetes</taxon>
        <taxon>Hymenochaetales</taxon>
        <taxon>Hymenochaetaceae</taxon>
        <taxon>Pyrrhoderma</taxon>
    </lineage>
</organism>
<dbReference type="EMBL" id="NBII01000003">
    <property type="protein sequence ID" value="PAV21200.1"/>
    <property type="molecule type" value="Genomic_DNA"/>
</dbReference>
<keyword evidence="2" id="KW-0677">Repeat</keyword>
<evidence type="ECO:0000256" key="4">
    <source>
        <dbReference type="SAM" id="MobiDB-lite"/>
    </source>
</evidence>
<dbReference type="InterPro" id="IPR036322">
    <property type="entry name" value="WD40_repeat_dom_sf"/>
</dbReference>
<reference evidence="5 6" key="1">
    <citation type="journal article" date="2017" name="Mol. Ecol.">
        <title>Comparative and population genomic landscape of Phellinus noxius: A hypervariable fungus causing root rot in trees.</title>
        <authorList>
            <person name="Chung C.L."/>
            <person name="Lee T.J."/>
            <person name="Akiba M."/>
            <person name="Lee H.H."/>
            <person name="Kuo T.H."/>
            <person name="Liu D."/>
            <person name="Ke H.M."/>
            <person name="Yokoi T."/>
            <person name="Roa M.B."/>
            <person name="Lu M.J."/>
            <person name="Chang Y.Y."/>
            <person name="Ann P.J."/>
            <person name="Tsai J.N."/>
            <person name="Chen C.Y."/>
            <person name="Tzean S.S."/>
            <person name="Ota Y."/>
            <person name="Hattori T."/>
            <person name="Sahashi N."/>
            <person name="Liou R.F."/>
            <person name="Kikuchi T."/>
            <person name="Tsai I.J."/>
        </authorList>
    </citation>
    <scope>NUCLEOTIDE SEQUENCE [LARGE SCALE GENOMIC DNA]</scope>
    <source>
        <strain evidence="5 6">FFPRI411160</strain>
    </source>
</reference>
<name>A0A286UNQ5_9AGAM</name>
<evidence type="ECO:0000256" key="2">
    <source>
        <dbReference type="ARBA" id="ARBA00022737"/>
    </source>
</evidence>
<feature type="region of interest" description="Disordered" evidence="4">
    <location>
        <begin position="524"/>
        <end position="587"/>
    </location>
</feature>
<evidence type="ECO:0000256" key="1">
    <source>
        <dbReference type="ARBA" id="ARBA00022574"/>
    </source>
</evidence>
<dbReference type="Pfam" id="PF21032">
    <property type="entry name" value="PROPPIN"/>
    <property type="match status" value="1"/>
</dbReference>
<feature type="compositionally biased region" description="Low complexity" evidence="4">
    <location>
        <begin position="239"/>
        <end position="259"/>
    </location>
</feature>
<dbReference type="InterPro" id="IPR001680">
    <property type="entry name" value="WD40_rpt"/>
</dbReference>
<accession>A0A286UNQ5</accession>
<evidence type="ECO:0000313" key="6">
    <source>
        <dbReference type="Proteomes" id="UP000217199"/>
    </source>
</evidence>
<proteinExistence type="inferred from homology"/>
<dbReference type="GO" id="GO:0005737">
    <property type="term" value="C:cytoplasm"/>
    <property type="evidence" value="ECO:0007669"/>
    <property type="project" value="UniProtKB-ARBA"/>
</dbReference>
<keyword evidence="6" id="KW-1185">Reference proteome</keyword>
<keyword evidence="1" id="KW-0853">WD repeat</keyword>
<feature type="region of interest" description="Disordered" evidence="4">
    <location>
        <begin position="231"/>
        <end position="266"/>
    </location>
</feature>